<dbReference type="EMBL" id="CP000780">
    <property type="protein sequence ID" value="ABS54916.1"/>
    <property type="molecule type" value="Genomic_DNA"/>
</dbReference>
<dbReference type="GO" id="GO:0003700">
    <property type="term" value="F:DNA-binding transcription factor activity"/>
    <property type="evidence" value="ECO:0007669"/>
    <property type="project" value="InterPro"/>
</dbReference>
<dbReference type="PANTHER" id="PTHR35790">
    <property type="entry name" value="HTH-TYPE TRANSCRIPTIONAL REGULATOR PCHR"/>
    <property type="match status" value="1"/>
</dbReference>
<dbReference type="GeneID" id="5411412"/>
<dbReference type="Gene3D" id="1.10.10.10">
    <property type="entry name" value="Winged helix-like DNA-binding domain superfamily/Winged helix DNA-binding domain"/>
    <property type="match status" value="1"/>
</dbReference>
<dbReference type="CDD" id="cd00090">
    <property type="entry name" value="HTH_ARSR"/>
    <property type="match status" value="1"/>
</dbReference>
<dbReference type="KEGG" id="mbn:Mboo_0396"/>
<evidence type="ECO:0000313" key="6">
    <source>
        <dbReference type="Proteomes" id="UP000002408"/>
    </source>
</evidence>
<proteinExistence type="predicted"/>
<evidence type="ECO:0000256" key="1">
    <source>
        <dbReference type="ARBA" id="ARBA00023015"/>
    </source>
</evidence>
<protein>
    <submittedName>
        <fullName evidence="5">Transcriptional regulator, MarR family</fullName>
    </submittedName>
</protein>
<reference evidence="6" key="1">
    <citation type="journal article" date="2015" name="Microbiology">
        <title>Genome of Methanoregula boonei 6A8 reveals adaptations to oligotrophic peatland environments.</title>
        <authorList>
            <person name="Braeuer S."/>
            <person name="Cadillo-Quiroz H."/>
            <person name="Kyrpides N."/>
            <person name="Woyke T."/>
            <person name="Goodwin L."/>
            <person name="Detter C."/>
            <person name="Podell S."/>
            <person name="Yavitt J.B."/>
            <person name="Zinder S.H."/>
        </authorList>
    </citation>
    <scope>NUCLEOTIDE SEQUENCE [LARGE SCALE GENOMIC DNA]</scope>
    <source>
        <strain evidence="6">DSM 21154 / JCM 14090 / 6A8</strain>
    </source>
</reference>
<keyword evidence="1" id="KW-0805">Transcription regulation</keyword>
<dbReference type="PROSITE" id="PS50995">
    <property type="entry name" value="HTH_MARR_2"/>
    <property type="match status" value="1"/>
</dbReference>
<dbReference type="STRING" id="456442.Mboo_0396"/>
<dbReference type="OrthoDB" id="115257at2157"/>
<keyword evidence="3" id="KW-0804">Transcription</keyword>
<keyword evidence="6" id="KW-1185">Reference proteome</keyword>
<evidence type="ECO:0000256" key="2">
    <source>
        <dbReference type="ARBA" id="ARBA00023125"/>
    </source>
</evidence>
<gene>
    <name evidence="5" type="ordered locus">Mboo_0396</name>
</gene>
<sequence>MSTKPHDAHRDPQISKLFQQWNRITNKILRSESAPQDFGTGGLLFSSEIHTVCAIGNNPGINITDLSAQLGVTKGAISKLAKKMEEKDLIERYHKPGNDKEILLSLTPKGKKVHIGHREYHAKEFERLSVEIEKLTEEQVRFLFEVFGFIEEMIDSTLPNREGTS</sequence>
<feature type="domain" description="HTH marR-type" evidence="4">
    <location>
        <begin position="11"/>
        <end position="152"/>
    </location>
</feature>
<dbReference type="Pfam" id="PF01047">
    <property type="entry name" value="MarR"/>
    <property type="match status" value="1"/>
</dbReference>
<evidence type="ECO:0000313" key="5">
    <source>
        <dbReference type="EMBL" id="ABS54916.1"/>
    </source>
</evidence>
<name>A7I5A5_METB6</name>
<evidence type="ECO:0000259" key="4">
    <source>
        <dbReference type="PROSITE" id="PS50995"/>
    </source>
</evidence>
<dbReference type="AlphaFoldDB" id="A7I5A5"/>
<dbReference type="RefSeq" id="WP_011991404.1">
    <property type="nucleotide sequence ID" value="NC_009712.1"/>
</dbReference>
<dbReference type="InterPro" id="IPR036390">
    <property type="entry name" value="WH_DNA-bd_sf"/>
</dbReference>
<evidence type="ECO:0000256" key="3">
    <source>
        <dbReference type="ARBA" id="ARBA00023163"/>
    </source>
</evidence>
<dbReference type="SUPFAM" id="SSF46785">
    <property type="entry name" value="Winged helix' DNA-binding domain"/>
    <property type="match status" value="1"/>
</dbReference>
<dbReference type="HOGENOM" id="CLU_083287_11_0_2"/>
<dbReference type="InterPro" id="IPR036388">
    <property type="entry name" value="WH-like_DNA-bd_sf"/>
</dbReference>
<accession>A7I5A5</accession>
<keyword evidence="2" id="KW-0238">DNA-binding</keyword>
<dbReference type="InterPro" id="IPR011991">
    <property type="entry name" value="ArsR-like_HTH"/>
</dbReference>
<dbReference type="PANTHER" id="PTHR35790:SF4">
    <property type="entry name" value="HTH-TYPE TRANSCRIPTIONAL REGULATOR PCHR"/>
    <property type="match status" value="1"/>
</dbReference>
<dbReference type="eggNOG" id="arCOG03182">
    <property type="taxonomic scope" value="Archaea"/>
</dbReference>
<dbReference type="InterPro" id="IPR052067">
    <property type="entry name" value="Metal_resp_HTH_trans_reg"/>
</dbReference>
<dbReference type="InterPro" id="IPR000835">
    <property type="entry name" value="HTH_MarR-typ"/>
</dbReference>
<dbReference type="Proteomes" id="UP000002408">
    <property type="component" value="Chromosome"/>
</dbReference>
<dbReference type="GO" id="GO:0003677">
    <property type="term" value="F:DNA binding"/>
    <property type="evidence" value="ECO:0007669"/>
    <property type="project" value="UniProtKB-KW"/>
</dbReference>
<organism evidence="5 6">
    <name type="scientific">Methanoregula boonei (strain DSM 21154 / JCM 14090 / 6A8)</name>
    <dbReference type="NCBI Taxonomy" id="456442"/>
    <lineage>
        <taxon>Archaea</taxon>
        <taxon>Methanobacteriati</taxon>
        <taxon>Methanobacteriota</taxon>
        <taxon>Stenosarchaea group</taxon>
        <taxon>Methanomicrobia</taxon>
        <taxon>Methanomicrobiales</taxon>
        <taxon>Methanoregulaceae</taxon>
        <taxon>Methanoregula</taxon>
    </lineage>
</organism>
<dbReference type="SMART" id="SM00347">
    <property type="entry name" value="HTH_MARR"/>
    <property type="match status" value="1"/>
</dbReference>